<evidence type="ECO:0000259" key="2">
    <source>
        <dbReference type="Pfam" id="PF20231"/>
    </source>
</evidence>
<comment type="caution">
    <text evidence="3">The sequence shown here is derived from an EMBL/GenBank/DDBJ whole genome shotgun (WGS) entry which is preliminary data.</text>
</comment>
<feature type="region of interest" description="Disordered" evidence="1">
    <location>
        <begin position="79"/>
        <end position="112"/>
    </location>
</feature>
<dbReference type="Proteomes" id="UP000324748">
    <property type="component" value="Unassembled WGS sequence"/>
</dbReference>
<dbReference type="EMBL" id="VSWC01000042">
    <property type="protein sequence ID" value="KAA1103276.1"/>
    <property type="molecule type" value="Genomic_DNA"/>
</dbReference>
<accession>A0A5B0PQW9</accession>
<feature type="compositionally biased region" description="Polar residues" evidence="1">
    <location>
        <begin position="14"/>
        <end position="26"/>
    </location>
</feature>
<evidence type="ECO:0000313" key="4">
    <source>
        <dbReference type="Proteomes" id="UP000324748"/>
    </source>
</evidence>
<evidence type="ECO:0000256" key="1">
    <source>
        <dbReference type="SAM" id="MobiDB-lite"/>
    </source>
</evidence>
<dbReference type="OrthoDB" id="5424058at2759"/>
<reference evidence="3 4" key="1">
    <citation type="submission" date="2019-05" db="EMBL/GenBank/DDBJ databases">
        <title>Emergence of the Ug99 lineage of the wheat stem rust pathogen through somatic hybridization.</title>
        <authorList>
            <person name="Li F."/>
            <person name="Upadhyaya N.M."/>
            <person name="Sperschneider J."/>
            <person name="Matny O."/>
            <person name="Nguyen-Phuc H."/>
            <person name="Mago R."/>
            <person name="Raley C."/>
            <person name="Miller M.E."/>
            <person name="Silverstein K.A.T."/>
            <person name="Henningsen E."/>
            <person name="Hirsch C.D."/>
            <person name="Visser B."/>
            <person name="Pretorius Z.A."/>
            <person name="Steffenson B.J."/>
            <person name="Schwessinger B."/>
            <person name="Dodds P.N."/>
            <person name="Figueroa M."/>
        </authorList>
    </citation>
    <scope>NUCLEOTIDE SEQUENCE [LARGE SCALE GENOMIC DNA]</scope>
    <source>
        <strain evidence="3">21-0</strain>
    </source>
</reference>
<proteinExistence type="predicted"/>
<feature type="region of interest" description="Disordered" evidence="1">
    <location>
        <begin position="1"/>
        <end position="31"/>
    </location>
</feature>
<dbReference type="AlphaFoldDB" id="A0A5B0PQW9"/>
<keyword evidence="4" id="KW-1185">Reference proteome</keyword>
<sequence length="467" mass="51251">MTLSPGSADDRVSGQATHIVSSQKPQSGVAPKGAYYNSSTLSLSFFSPEERTARNHALVDRMPFLYRLICAKINGNYKPNGLDEPADPSGNLERDKLEVSNNEEVNDDDLGDSLDDLVNLDGTEFKRSCDPAIRQTVRAQTIAQMICAMVAFGGNRRHNGLKLSNLQIFLAAGVTERVSSYLNYIGLASSRQTAHAALKTLGTEGAQKLTAQFELSPTLPLMPFLCYDNLDFQEKVHMNSVERTSTMFHGTWGYIHSPPSGVLADLDQAELTIGALNDALHNGSKLIIRPEMFTPSRDSSKHWEKTMKSQITQVILQYIATPADIMVPLQRDPPPVNTIVPEDPQVHVLKLMLASDNSAAGVNDVFTGVIQQSGLTPKEFHSRLHIIEGDLGACNILDSLRRQRVPSIGNQDSLENILPIPGAEHTLWNISQAIFLAHWEARQRHGRMEDPTCFGCASGEAGNQEVL</sequence>
<dbReference type="Pfam" id="PF20231">
    <property type="entry name" value="DUF6589"/>
    <property type="match status" value="1"/>
</dbReference>
<evidence type="ECO:0000313" key="3">
    <source>
        <dbReference type="EMBL" id="KAA1103276.1"/>
    </source>
</evidence>
<feature type="domain" description="DUF6589" evidence="2">
    <location>
        <begin position="287"/>
        <end position="444"/>
    </location>
</feature>
<gene>
    <name evidence="3" type="ORF">PGT21_012310</name>
</gene>
<protein>
    <recommendedName>
        <fullName evidence="2">DUF6589 domain-containing protein</fullName>
    </recommendedName>
</protein>
<dbReference type="InterPro" id="IPR046496">
    <property type="entry name" value="DUF6589"/>
</dbReference>
<name>A0A5B0PQW9_PUCGR</name>
<organism evidence="3 4">
    <name type="scientific">Puccinia graminis f. sp. tritici</name>
    <dbReference type="NCBI Taxonomy" id="56615"/>
    <lineage>
        <taxon>Eukaryota</taxon>
        <taxon>Fungi</taxon>
        <taxon>Dikarya</taxon>
        <taxon>Basidiomycota</taxon>
        <taxon>Pucciniomycotina</taxon>
        <taxon>Pucciniomycetes</taxon>
        <taxon>Pucciniales</taxon>
        <taxon>Pucciniaceae</taxon>
        <taxon>Puccinia</taxon>
    </lineage>
</organism>